<dbReference type="AlphaFoldDB" id="W9T1R3"/>
<accession>W9T1R3</accession>
<gene>
    <name evidence="1" type="ORF">L484_001221</name>
</gene>
<protein>
    <submittedName>
        <fullName evidence="1">Uncharacterized protein</fullName>
    </submittedName>
</protein>
<reference evidence="2" key="1">
    <citation type="submission" date="2013-01" db="EMBL/GenBank/DDBJ databases">
        <title>Draft Genome Sequence of a Mulberry Tree, Morus notabilis C.K. Schneid.</title>
        <authorList>
            <person name="He N."/>
            <person name="Zhao S."/>
        </authorList>
    </citation>
    <scope>NUCLEOTIDE SEQUENCE</scope>
</reference>
<dbReference type="EMBL" id="KE620870">
    <property type="protein sequence ID" value="EXC37763.1"/>
    <property type="molecule type" value="Genomic_DNA"/>
</dbReference>
<sequence length="201" mass="23125">MGREMRVIRLKNAEENGKRRLFSWEMQRENSLEECELKEKLQQHVFCVGPTQDDDDKEFTYDDKDLQRIRIHLAIATRRGDRRSGTVVVGGLKGGERVAGEGILIIRWESIRRSRGRIGGIGRGNEVNLDGCEGLGDGFHMLSKGSKSIAIVGHRLVDGVALRQMSAGYDTKLMQRNVQTKENKRRRHQKFTFIARYRERQ</sequence>
<name>W9T1R3_9ROSA</name>
<dbReference type="Proteomes" id="UP000030645">
    <property type="component" value="Unassembled WGS sequence"/>
</dbReference>
<proteinExistence type="predicted"/>
<keyword evidence="2" id="KW-1185">Reference proteome</keyword>
<evidence type="ECO:0000313" key="2">
    <source>
        <dbReference type="Proteomes" id="UP000030645"/>
    </source>
</evidence>
<organism evidence="1 2">
    <name type="scientific">Morus notabilis</name>
    <dbReference type="NCBI Taxonomy" id="981085"/>
    <lineage>
        <taxon>Eukaryota</taxon>
        <taxon>Viridiplantae</taxon>
        <taxon>Streptophyta</taxon>
        <taxon>Embryophyta</taxon>
        <taxon>Tracheophyta</taxon>
        <taxon>Spermatophyta</taxon>
        <taxon>Magnoliopsida</taxon>
        <taxon>eudicotyledons</taxon>
        <taxon>Gunneridae</taxon>
        <taxon>Pentapetalae</taxon>
        <taxon>rosids</taxon>
        <taxon>fabids</taxon>
        <taxon>Rosales</taxon>
        <taxon>Moraceae</taxon>
        <taxon>Moreae</taxon>
        <taxon>Morus</taxon>
    </lineage>
</organism>
<evidence type="ECO:0000313" key="1">
    <source>
        <dbReference type="EMBL" id="EXC37763.1"/>
    </source>
</evidence>